<keyword evidence="2" id="KW-1185">Reference proteome</keyword>
<reference evidence="2" key="1">
    <citation type="journal article" date="2019" name="Int. J. Syst. Evol. Microbiol.">
        <title>The Global Catalogue of Microorganisms (GCM) 10K type strain sequencing project: providing services to taxonomists for standard genome sequencing and annotation.</title>
        <authorList>
            <consortium name="The Broad Institute Genomics Platform"/>
            <consortium name="The Broad Institute Genome Sequencing Center for Infectious Disease"/>
            <person name="Wu L."/>
            <person name="Ma J."/>
        </authorList>
    </citation>
    <scope>NUCLEOTIDE SEQUENCE [LARGE SCALE GENOMIC DNA]</scope>
    <source>
        <strain evidence="2">JCM 17326</strain>
    </source>
</reference>
<evidence type="ECO:0000313" key="2">
    <source>
        <dbReference type="Proteomes" id="UP001500630"/>
    </source>
</evidence>
<comment type="caution">
    <text evidence="1">The sequence shown here is derived from an EMBL/GenBank/DDBJ whole genome shotgun (WGS) entry which is preliminary data.</text>
</comment>
<name>A0ABP6XVX8_9ACTN</name>
<dbReference type="Proteomes" id="UP001500630">
    <property type="component" value="Unassembled WGS sequence"/>
</dbReference>
<dbReference type="EMBL" id="BAABDQ010000014">
    <property type="protein sequence ID" value="GAA3572679.1"/>
    <property type="molecule type" value="Genomic_DNA"/>
</dbReference>
<accession>A0ABP6XVX8</accession>
<protein>
    <submittedName>
        <fullName evidence="1">Uncharacterized protein</fullName>
    </submittedName>
</protein>
<organism evidence="1 2">
    <name type="scientific">Nonomuraea rosea</name>
    <dbReference type="NCBI Taxonomy" id="638574"/>
    <lineage>
        <taxon>Bacteria</taxon>
        <taxon>Bacillati</taxon>
        <taxon>Actinomycetota</taxon>
        <taxon>Actinomycetes</taxon>
        <taxon>Streptosporangiales</taxon>
        <taxon>Streptosporangiaceae</taxon>
        <taxon>Nonomuraea</taxon>
    </lineage>
</organism>
<gene>
    <name evidence="1" type="ORF">GCM10022419_062000</name>
</gene>
<evidence type="ECO:0000313" key="1">
    <source>
        <dbReference type="EMBL" id="GAA3572679.1"/>
    </source>
</evidence>
<dbReference type="RefSeq" id="WP_345567187.1">
    <property type="nucleotide sequence ID" value="NZ_BAABDQ010000014.1"/>
</dbReference>
<proteinExistence type="predicted"/>
<sequence length="155" mass="16221">MDHITQGHASVKDMRMSGDLATLVADVMPYVTAAVSAYGGAVLARAQENAADATVGLGRKILQRIFGVESTEGETLEAIAELAEDPDSADLQARIRKALDADPNLAAEVAQMVEQARAQLAMGQGHVIAHASGHAQQANLGQGTMNVSFGAQRDR</sequence>